<evidence type="ECO:0000313" key="3">
    <source>
        <dbReference type="Proteomes" id="UP000005707"/>
    </source>
</evidence>
<keyword evidence="1" id="KW-1133">Transmembrane helix</keyword>
<organism evidence="2 3">
    <name type="scientific">Haloplasma contractile SSD-17B</name>
    <dbReference type="NCBI Taxonomy" id="1033810"/>
    <lineage>
        <taxon>Bacteria</taxon>
        <taxon>Bacillati</taxon>
        <taxon>Mycoplasmatota</taxon>
        <taxon>Mollicutes</taxon>
        <taxon>Haloplasmatales</taxon>
        <taxon>Haloplasmataceae</taxon>
        <taxon>Haloplasma</taxon>
    </lineage>
</organism>
<name>U2FDD2_9MOLU</name>
<dbReference type="InParanoid" id="U2FDD2"/>
<dbReference type="Proteomes" id="UP000005707">
    <property type="component" value="Unassembled WGS sequence"/>
</dbReference>
<evidence type="ECO:0000256" key="1">
    <source>
        <dbReference type="SAM" id="Phobius"/>
    </source>
</evidence>
<reference evidence="2 3" key="2">
    <citation type="journal article" date="2013" name="PLoS ONE">
        <title>INDIGO - INtegrated Data Warehouse of MIcrobial GenOmes with Examples from the Red Sea Extremophiles.</title>
        <authorList>
            <person name="Alam I."/>
            <person name="Antunes A."/>
            <person name="Kamau A.A."/>
            <person name="Ba Alawi W."/>
            <person name="Kalkatawi M."/>
            <person name="Stingl U."/>
            <person name="Bajic V.B."/>
        </authorList>
    </citation>
    <scope>NUCLEOTIDE SEQUENCE [LARGE SCALE GENOMIC DNA]</scope>
    <source>
        <strain evidence="2 3">SSD-17B</strain>
    </source>
</reference>
<keyword evidence="1" id="KW-0472">Membrane</keyword>
<dbReference type="EMBL" id="AFNU02000019">
    <property type="protein sequence ID" value="ERJ11000.1"/>
    <property type="molecule type" value="Genomic_DNA"/>
</dbReference>
<evidence type="ECO:0000313" key="2">
    <source>
        <dbReference type="EMBL" id="ERJ11000.1"/>
    </source>
</evidence>
<comment type="caution">
    <text evidence="2">The sequence shown here is derived from an EMBL/GenBank/DDBJ whole genome shotgun (WGS) entry which is preliminary data.</text>
</comment>
<sequence>MSYFWNVSLISIMMYLIVCVIYFFYYMHYINLKNRRIKLPDPKHFLILSFVIVFLSSAVIISSHYINQKNYRQQQITTESYTIKLPQTLESFDANLFLETIKQKVQPHDGELYIRNDDDPYINIKYDESIRDMYMEFFIIRNNKVVGFTIDYNDCDDKSGFPIINIYKTYEHDHNEYSVDQQIKLEQVILPLENVNFNHMKEALNFSDSKNFIMMTLSPVPNHYEFDSNSLNKYLYNQDQAFEMVNETNQLKNSNVNTVISVTKMIKLKNSGYRSSDKQNERVEYFFNVDLQQFDLEH</sequence>
<keyword evidence="1" id="KW-0812">Transmembrane</keyword>
<gene>
    <name evidence="2" type="ORF">HLPCO_002953</name>
</gene>
<keyword evidence="3" id="KW-1185">Reference proteome</keyword>
<dbReference type="RefSeq" id="WP_008825530.1">
    <property type="nucleotide sequence ID" value="NZ_AFNU02000019.1"/>
</dbReference>
<feature type="transmembrane region" description="Helical" evidence="1">
    <location>
        <begin position="45"/>
        <end position="66"/>
    </location>
</feature>
<reference evidence="2 3" key="1">
    <citation type="journal article" date="2011" name="J. Bacteriol.">
        <title>Genome sequence of Haloplasma contractile, an unusual contractile bacterium from a deep-sea anoxic brine lake.</title>
        <authorList>
            <person name="Antunes A."/>
            <person name="Alam I."/>
            <person name="El Dorry H."/>
            <person name="Siam R."/>
            <person name="Robertson A."/>
            <person name="Bajic V.B."/>
            <person name="Stingl U."/>
        </authorList>
    </citation>
    <scope>NUCLEOTIDE SEQUENCE [LARGE SCALE GENOMIC DNA]</scope>
    <source>
        <strain evidence="2 3">SSD-17B</strain>
    </source>
</reference>
<accession>U2FDD2</accession>
<proteinExistence type="predicted"/>
<feature type="transmembrane region" description="Helical" evidence="1">
    <location>
        <begin position="6"/>
        <end position="25"/>
    </location>
</feature>
<dbReference type="AlphaFoldDB" id="U2FDD2"/>
<protein>
    <submittedName>
        <fullName evidence="2">Uncharacterized protein</fullName>
    </submittedName>
</protein>